<dbReference type="AlphaFoldDB" id="W2S332"/>
<proteinExistence type="predicted"/>
<dbReference type="InParanoid" id="W2S332"/>
<feature type="region of interest" description="Disordered" evidence="1">
    <location>
        <begin position="42"/>
        <end position="64"/>
    </location>
</feature>
<evidence type="ECO:0000313" key="3">
    <source>
        <dbReference type="Proteomes" id="UP000030752"/>
    </source>
</evidence>
<organism evidence="2 3">
    <name type="scientific">Cyphellophora europaea (strain CBS 101466)</name>
    <name type="common">Phialophora europaea</name>
    <dbReference type="NCBI Taxonomy" id="1220924"/>
    <lineage>
        <taxon>Eukaryota</taxon>
        <taxon>Fungi</taxon>
        <taxon>Dikarya</taxon>
        <taxon>Ascomycota</taxon>
        <taxon>Pezizomycotina</taxon>
        <taxon>Eurotiomycetes</taxon>
        <taxon>Chaetothyriomycetidae</taxon>
        <taxon>Chaetothyriales</taxon>
        <taxon>Cyphellophoraceae</taxon>
        <taxon>Cyphellophora</taxon>
    </lineage>
</organism>
<evidence type="ECO:0000313" key="2">
    <source>
        <dbReference type="EMBL" id="ETN43121.1"/>
    </source>
</evidence>
<accession>W2S332</accession>
<dbReference type="InterPro" id="IPR038883">
    <property type="entry name" value="AN11006-like"/>
</dbReference>
<keyword evidence="3" id="KW-1185">Reference proteome</keyword>
<dbReference type="PANTHER" id="PTHR42085">
    <property type="entry name" value="F-BOX DOMAIN-CONTAINING PROTEIN"/>
    <property type="match status" value="1"/>
</dbReference>
<reference evidence="2 3" key="1">
    <citation type="submission" date="2013-03" db="EMBL/GenBank/DDBJ databases">
        <title>The Genome Sequence of Phialophora europaea CBS 101466.</title>
        <authorList>
            <consortium name="The Broad Institute Genomics Platform"/>
            <person name="Cuomo C."/>
            <person name="de Hoog S."/>
            <person name="Gorbushina A."/>
            <person name="Walker B."/>
            <person name="Young S.K."/>
            <person name="Zeng Q."/>
            <person name="Gargeya S."/>
            <person name="Fitzgerald M."/>
            <person name="Haas B."/>
            <person name="Abouelleil A."/>
            <person name="Allen A.W."/>
            <person name="Alvarado L."/>
            <person name="Arachchi H.M."/>
            <person name="Berlin A.M."/>
            <person name="Chapman S.B."/>
            <person name="Gainer-Dewar J."/>
            <person name="Goldberg J."/>
            <person name="Griggs A."/>
            <person name="Gujja S."/>
            <person name="Hansen M."/>
            <person name="Howarth C."/>
            <person name="Imamovic A."/>
            <person name="Ireland A."/>
            <person name="Larimer J."/>
            <person name="McCowan C."/>
            <person name="Murphy C."/>
            <person name="Pearson M."/>
            <person name="Poon T.W."/>
            <person name="Priest M."/>
            <person name="Roberts A."/>
            <person name="Saif S."/>
            <person name="Shea T."/>
            <person name="Sisk P."/>
            <person name="Sykes S."/>
            <person name="Wortman J."/>
            <person name="Nusbaum C."/>
            <person name="Birren B."/>
        </authorList>
    </citation>
    <scope>NUCLEOTIDE SEQUENCE [LARGE SCALE GENOMIC DNA]</scope>
    <source>
        <strain evidence="2 3">CBS 101466</strain>
    </source>
</reference>
<dbReference type="GeneID" id="19969618"/>
<evidence type="ECO:0000256" key="1">
    <source>
        <dbReference type="SAM" id="MobiDB-lite"/>
    </source>
</evidence>
<name>W2S332_CYPE1</name>
<dbReference type="Proteomes" id="UP000030752">
    <property type="component" value="Unassembled WGS sequence"/>
</dbReference>
<dbReference type="PANTHER" id="PTHR42085:SF1">
    <property type="entry name" value="F-BOX DOMAIN-CONTAINING PROTEIN"/>
    <property type="match status" value="1"/>
</dbReference>
<dbReference type="HOGENOM" id="CLU_060560_0_0_1"/>
<dbReference type="eggNOG" id="ENOG502RMX1">
    <property type="taxonomic scope" value="Eukaryota"/>
</dbReference>
<gene>
    <name evidence="2" type="ORF">HMPREF1541_02279</name>
</gene>
<protein>
    <recommendedName>
        <fullName evidence="4">F-box domain-containing protein</fullName>
    </recommendedName>
</protein>
<sequence>MTEAPADPSRPAPTLLGLPPEIRRIIYTHLLVTADPLGIAPAPIPAPSTPPPTPTSTTSTPHPTIRPFQLSSQLLRVSRLTHTEALPILYSNTFDLASRSALHLLTHAIPASNFALITALTLDWDSLQDFSFQLAKPDFLACLRSLRTIDLSNWRSRVHAASSPFLWRDVRAYERSLCIASQAIVTKTPCLRVVAERRYAPPRMGRGALVRLQNLERAKRGRQQQQLLLAAETGSGSASAEAALARGFGFDASGIDVTETTKQGTMGQPPTTTRIKWRFLETQAQMWKEEVRVDIDAEVELLTARGSAEEEQGARQMALDPS</sequence>
<feature type="compositionally biased region" description="Low complexity" evidence="1">
    <location>
        <begin position="55"/>
        <end position="64"/>
    </location>
</feature>
<feature type="compositionally biased region" description="Pro residues" evidence="1">
    <location>
        <begin position="42"/>
        <end position="54"/>
    </location>
</feature>
<dbReference type="VEuPathDB" id="FungiDB:HMPREF1541_02279"/>
<dbReference type="RefSeq" id="XP_008714857.1">
    <property type="nucleotide sequence ID" value="XM_008716635.1"/>
</dbReference>
<evidence type="ECO:0008006" key="4">
    <source>
        <dbReference type="Google" id="ProtNLM"/>
    </source>
</evidence>
<dbReference type="EMBL" id="KB822718">
    <property type="protein sequence ID" value="ETN43121.1"/>
    <property type="molecule type" value="Genomic_DNA"/>
</dbReference>